<feature type="compositionally biased region" description="Polar residues" evidence="2">
    <location>
        <begin position="141"/>
        <end position="157"/>
    </location>
</feature>
<accession>A0A1E3BCN2</accession>
<dbReference type="EMBL" id="JXNT01000006">
    <property type="protein sequence ID" value="ODM18531.1"/>
    <property type="molecule type" value="Genomic_DNA"/>
</dbReference>
<organism evidence="3 4">
    <name type="scientific">Aspergillus cristatus</name>
    <name type="common">Chinese Fuzhuan brick tea-fermentation fungus</name>
    <name type="synonym">Eurotium cristatum</name>
    <dbReference type="NCBI Taxonomy" id="573508"/>
    <lineage>
        <taxon>Eukaryota</taxon>
        <taxon>Fungi</taxon>
        <taxon>Dikarya</taxon>
        <taxon>Ascomycota</taxon>
        <taxon>Pezizomycotina</taxon>
        <taxon>Eurotiomycetes</taxon>
        <taxon>Eurotiomycetidae</taxon>
        <taxon>Eurotiales</taxon>
        <taxon>Aspergillaceae</taxon>
        <taxon>Aspergillus</taxon>
        <taxon>Aspergillus subgen. Aspergillus</taxon>
    </lineage>
</organism>
<sequence>MSVHNPVDEDQYRKEVLLHPSEESELSSNQKLLDEAHQLGLKVPELEVTASLTASIASGLVDLSSSSPVLSSGSSTGRNSVCERPGTAHQQQQGQQQGQQQQDRPQKQHAHQHAHHEIPLDQITSSLSELTVSPRPVKSGSVRSIASLSTRPTSYCSSDGKLALAGSDGATAKPSPVAVHNNRHSMISLRPGEKKQKRRESLKSAIDKFPFRRKRTSSAVLLPPEAQITVTKGEQGEVKVYVESKPSEAQSSQPTSAPNNGEDSVMKLEIPVFDHESLQRSLVNAELVKMREAHRLERNRHVTFQAAFMSRLRSWQQASVADRLAENKRTEEEKREKNTANAIKIEERQLAVEMEQQREFDRAKQNARTRIKHMEGYFNNRSPPSSPGSGSEKPALQRKYTSQQKAQLAQEYHDHETMDQLHESKIKVLRERQERRLQEAIERFENELDAMIDKHAEAFSELQKQHQQEESNVLQGFDARKTKLMHRWNLEEAILRRKLEQQHGQPYGPLPPLTFNDSHYETRDSACCVAGSGDDEQMHQKGDGTMI</sequence>
<proteinExistence type="predicted"/>
<evidence type="ECO:0000256" key="1">
    <source>
        <dbReference type="SAM" id="Coils"/>
    </source>
</evidence>
<dbReference type="AlphaFoldDB" id="A0A1E3BCN2"/>
<dbReference type="STRING" id="573508.A0A1E3BCN2"/>
<feature type="compositionally biased region" description="Polar residues" evidence="2">
    <location>
        <begin position="247"/>
        <end position="262"/>
    </location>
</feature>
<comment type="caution">
    <text evidence="3">The sequence shown here is derived from an EMBL/GenBank/DDBJ whole genome shotgun (WGS) entry which is preliminary data.</text>
</comment>
<evidence type="ECO:0000256" key="2">
    <source>
        <dbReference type="SAM" id="MobiDB-lite"/>
    </source>
</evidence>
<dbReference type="VEuPathDB" id="FungiDB:SI65_06403"/>
<reference evidence="3 4" key="1">
    <citation type="journal article" date="2016" name="BMC Genomics">
        <title>Comparative genomic and transcriptomic analyses of the Fuzhuan brick tea-fermentation fungus Aspergillus cristatus.</title>
        <authorList>
            <person name="Ge Y."/>
            <person name="Wang Y."/>
            <person name="Liu Y."/>
            <person name="Tan Y."/>
            <person name="Ren X."/>
            <person name="Zhang X."/>
            <person name="Hyde K.D."/>
            <person name="Liu Y."/>
            <person name="Liu Z."/>
        </authorList>
    </citation>
    <scope>NUCLEOTIDE SEQUENCE [LARGE SCALE GENOMIC DNA]</scope>
    <source>
        <strain evidence="3 4">GZAAS20.1005</strain>
    </source>
</reference>
<feature type="coiled-coil region" evidence="1">
    <location>
        <begin position="427"/>
        <end position="472"/>
    </location>
</feature>
<feature type="region of interest" description="Disordered" evidence="2">
    <location>
        <begin position="374"/>
        <end position="402"/>
    </location>
</feature>
<feature type="region of interest" description="Disordered" evidence="2">
    <location>
        <begin position="63"/>
        <end position="158"/>
    </location>
</feature>
<evidence type="ECO:0000313" key="4">
    <source>
        <dbReference type="Proteomes" id="UP000094569"/>
    </source>
</evidence>
<feature type="region of interest" description="Disordered" evidence="2">
    <location>
        <begin position="323"/>
        <end position="342"/>
    </location>
</feature>
<gene>
    <name evidence="3" type="ORF">SI65_06403</name>
</gene>
<feature type="compositionally biased region" description="Low complexity" evidence="2">
    <location>
        <begin position="90"/>
        <end position="102"/>
    </location>
</feature>
<evidence type="ECO:0000313" key="3">
    <source>
        <dbReference type="EMBL" id="ODM18531.1"/>
    </source>
</evidence>
<dbReference type="Proteomes" id="UP000094569">
    <property type="component" value="Unassembled WGS sequence"/>
</dbReference>
<keyword evidence="4" id="KW-1185">Reference proteome</keyword>
<feature type="compositionally biased region" description="Polar residues" evidence="2">
    <location>
        <begin position="122"/>
        <end position="131"/>
    </location>
</feature>
<name>A0A1E3BCN2_ASPCR</name>
<keyword evidence="1" id="KW-0175">Coiled coil</keyword>
<feature type="compositionally biased region" description="Low complexity" evidence="2">
    <location>
        <begin position="63"/>
        <end position="75"/>
    </location>
</feature>
<dbReference type="OrthoDB" id="9977870at2759"/>
<protein>
    <submittedName>
        <fullName evidence="3">Uncharacterized protein</fullName>
    </submittedName>
</protein>
<feature type="region of interest" description="Disordered" evidence="2">
    <location>
        <begin position="243"/>
        <end position="263"/>
    </location>
</feature>